<comment type="caution">
    <text evidence="2">The sequence shown here is derived from an EMBL/GenBank/DDBJ whole genome shotgun (WGS) entry which is preliminary data.</text>
</comment>
<keyword evidence="1" id="KW-1133">Transmembrane helix</keyword>
<keyword evidence="1" id="KW-0472">Membrane</keyword>
<protein>
    <submittedName>
        <fullName evidence="2">Uncharacterized protein</fullName>
    </submittedName>
</protein>
<feature type="transmembrane region" description="Helical" evidence="1">
    <location>
        <begin position="37"/>
        <end position="57"/>
    </location>
</feature>
<keyword evidence="1" id="KW-0812">Transmembrane</keyword>
<organism evidence="2 3">
    <name type="scientific">Oceanobacillus arenosus</name>
    <dbReference type="NCBI Taxonomy" id="1229153"/>
    <lineage>
        <taxon>Bacteria</taxon>
        <taxon>Bacillati</taxon>
        <taxon>Bacillota</taxon>
        <taxon>Bacilli</taxon>
        <taxon>Bacillales</taxon>
        <taxon>Bacillaceae</taxon>
        <taxon>Oceanobacillus</taxon>
    </lineage>
</organism>
<sequence length="231" mass="26941">MNTIVSMLPIVLMLLIIVVGIIIISKVNWRNVAKVGYWMLGAYVIVLLLSVGVFYFVPVTEEEPIQTPESEYDYHLDEVLLGERPVESINEYLVEEWDFEYELDHIQIGYQGDINNTVNIAVERTDGNTIKAAFYQTPVYGFNMELTKFIRPMDIQLSDDRFVVKLPVTKQLKFTSFDKEFPLMQFKDSPNEDWLDVPESLYWGGQLLYLQVPREIEINAEMDVYIEYVNE</sequence>
<dbReference type="OrthoDB" id="2718174at2"/>
<feature type="transmembrane region" description="Helical" evidence="1">
    <location>
        <begin position="6"/>
        <end position="25"/>
    </location>
</feature>
<accession>A0A3D8Q0K2</accession>
<evidence type="ECO:0000313" key="3">
    <source>
        <dbReference type="Proteomes" id="UP000257143"/>
    </source>
</evidence>
<name>A0A3D8Q0K2_9BACI</name>
<dbReference type="AlphaFoldDB" id="A0A3D8Q0K2"/>
<proteinExistence type="predicted"/>
<reference evidence="3" key="1">
    <citation type="submission" date="2017-11" db="EMBL/GenBank/DDBJ databases">
        <authorList>
            <person name="Zhu W."/>
        </authorList>
    </citation>
    <scope>NUCLEOTIDE SEQUENCE [LARGE SCALE GENOMIC DNA]</scope>
    <source>
        <strain evidence="3">CAU 1183</strain>
    </source>
</reference>
<keyword evidence="3" id="KW-1185">Reference proteome</keyword>
<evidence type="ECO:0000313" key="2">
    <source>
        <dbReference type="EMBL" id="RDW21138.1"/>
    </source>
</evidence>
<dbReference type="EMBL" id="PIOC01000004">
    <property type="protein sequence ID" value="RDW21138.1"/>
    <property type="molecule type" value="Genomic_DNA"/>
</dbReference>
<evidence type="ECO:0000256" key="1">
    <source>
        <dbReference type="SAM" id="Phobius"/>
    </source>
</evidence>
<gene>
    <name evidence="2" type="ORF">CWR48_04060</name>
</gene>
<dbReference type="RefSeq" id="WP_115771767.1">
    <property type="nucleotide sequence ID" value="NZ_PIOC01000004.1"/>
</dbReference>
<dbReference type="Proteomes" id="UP000257143">
    <property type="component" value="Unassembled WGS sequence"/>
</dbReference>